<dbReference type="InterPro" id="IPR023373">
    <property type="entry name" value="YmcC_sf"/>
</dbReference>
<sequence>MAPSGNSMVWAAAGITALTSRAAHARPTCKCRPLTAPLNTRRIEFSMTLPKSDSKGHATLLNRRQCLGAIATTLLPATVLTACGDLGNTESPYWATVAAVGGIGGKAPVTRAQADALPYASILAWLEDSSEAFMVLGEIGGNGALYYYSQTRQVLVTRGPFLIQTVGLPGDLSRTSFPQDTIPDLRSLIGKEYIRHVDIQAAGLFDVAVKGRFSDLGTEKVTILERDFTLTHLREDVVMTGMKPFSNDYWIEPATGFCWKTRQHIHDRTEPVNIEIIKPAA</sequence>
<dbReference type="InterPro" id="IPR021308">
    <property type="entry name" value="GfcB"/>
</dbReference>
<geneLocation type="plasmid" evidence="1 2">
    <name>unnamed1</name>
</geneLocation>
<evidence type="ECO:0008006" key="3">
    <source>
        <dbReference type="Google" id="ProtNLM"/>
    </source>
</evidence>
<keyword evidence="2" id="KW-1185">Reference proteome</keyword>
<dbReference type="Proteomes" id="UP000234752">
    <property type="component" value="Plasmid unnamed1"/>
</dbReference>
<dbReference type="Pfam" id="PF11102">
    <property type="entry name" value="YjbF"/>
    <property type="match status" value="1"/>
</dbReference>
<gene>
    <name evidence="1" type="ORF">C0V82_21910</name>
</gene>
<dbReference type="AlphaFoldDB" id="A0A2K9NKA9"/>
<dbReference type="SUPFAM" id="SSF159270">
    <property type="entry name" value="YmcC-like"/>
    <property type="match status" value="1"/>
</dbReference>
<dbReference type="KEGG" id="ncb:C0V82_21910"/>
<evidence type="ECO:0000313" key="1">
    <source>
        <dbReference type="EMBL" id="AUN33066.1"/>
    </source>
</evidence>
<proteinExistence type="predicted"/>
<keyword evidence="1" id="KW-0614">Plasmid</keyword>
<dbReference type="EMBL" id="CP025613">
    <property type="protein sequence ID" value="AUN33066.1"/>
    <property type="molecule type" value="Genomic_DNA"/>
</dbReference>
<dbReference type="Gene3D" id="2.40.360.10">
    <property type="entry name" value="YmcC-like"/>
    <property type="match status" value="1"/>
</dbReference>
<reference evidence="1 2" key="1">
    <citation type="submission" date="2017-12" db="EMBL/GenBank/DDBJ databases">
        <title>Genomes of bacteria within cyanobacterial aggregates.</title>
        <authorList>
            <person name="Cai H."/>
        </authorList>
    </citation>
    <scope>NUCLEOTIDE SEQUENCE [LARGE SCALE GENOMIC DNA]</scope>
    <source>
        <strain evidence="1 2">TH16</strain>
        <plasmid evidence="1 2">unnamed1</plasmid>
    </source>
</reference>
<protein>
    <recommendedName>
        <fullName evidence="3">YjbF family lipoprotein</fullName>
    </recommendedName>
</protein>
<name>A0A2K9NKA9_9PROT</name>
<evidence type="ECO:0000313" key="2">
    <source>
        <dbReference type="Proteomes" id="UP000234752"/>
    </source>
</evidence>
<accession>A0A2K9NKA9</accession>
<organism evidence="1 2">
    <name type="scientific">Niveispirillum cyanobacteriorum</name>
    <dbReference type="NCBI Taxonomy" id="1612173"/>
    <lineage>
        <taxon>Bacteria</taxon>
        <taxon>Pseudomonadati</taxon>
        <taxon>Pseudomonadota</taxon>
        <taxon>Alphaproteobacteria</taxon>
        <taxon>Rhodospirillales</taxon>
        <taxon>Azospirillaceae</taxon>
        <taxon>Niveispirillum</taxon>
    </lineage>
</organism>